<keyword evidence="3" id="KW-1185">Reference proteome</keyword>
<proteinExistence type="predicted"/>
<evidence type="ECO:0000313" key="3">
    <source>
        <dbReference type="Proteomes" id="UP001501321"/>
    </source>
</evidence>
<evidence type="ECO:0000256" key="1">
    <source>
        <dbReference type="SAM" id="Phobius"/>
    </source>
</evidence>
<keyword evidence="1" id="KW-1133">Transmembrane helix</keyword>
<dbReference type="EMBL" id="BAABFC010000022">
    <property type="protein sequence ID" value="GAA4502910.1"/>
    <property type="molecule type" value="Genomic_DNA"/>
</dbReference>
<keyword evidence="1" id="KW-0812">Transmembrane</keyword>
<comment type="caution">
    <text evidence="2">The sequence shown here is derived from an EMBL/GenBank/DDBJ whole genome shotgun (WGS) entry which is preliminary data.</text>
</comment>
<accession>A0ABP8QIZ5</accession>
<gene>
    <name evidence="2" type="ORF">GCM10023095_28430</name>
</gene>
<sequence>MTPMPPDWPLLKEMVDVAPLPAVSWWPHTLGWQLLGTLGLLGLLALAIQALRRHRFYRYRRQALAQLARLEPKQANFASQLFLLLKHTASLVQPSLAPRLDEGLLTDLDTLAGQQGQFDSPLGRQWLRSLIDPGCTLSHAQCLLLQGLTQLWLQQHRHPQAPRLLPGGRR</sequence>
<feature type="transmembrane region" description="Helical" evidence="1">
    <location>
        <begin position="30"/>
        <end position="51"/>
    </location>
</feature>
<keyword evidence="1" id="KW-0472">Membrane</keyword>
<name>A0ABP8QIZ5_9GAMM</name>
<evidence type="ECO:0008006" key="4">
    <source>
        <dbReference type="Google" id="ProtNLM"/>
    </source>
</evidence>
<reference evidence="3" key="1">
    <citation type="journal article" date="2019" name="Int. J. Syst. Evol. Microbiol.">
        <title>The Global Catalogue of Microorganisms (GCM) 10K type strain sequencing project: providing services to taxonomists for standard genome sequencing and annotation.</title>
        <authorList>
            <consortium name="The Broad Institute Genomics Platform"/>
            <consortium name="The Broad Institute Genome Sequencing Center for Infectious Disease"/>
            <person name="Wu L."/>
            <person name="Ma J."/>
        </authorList>
    </citation>
    <scope>NUCLEOTIDE SEQUENCE [LARGE SCALE GENOMIC DNA]</scope>
    <source>
        <strain evidence="3">JCM 32226</strain>
    </source>
</reference>
<dbReference type="InterPro" id="IPR025489">
    <property type="entry name" value="DUF4381"/>
</dbReference>
<organism evidence="2 3">
    <name type="scientific">Pseudaeromonas paramecii</name>
    <dbReference type="NCBI Taxonomy" id="2138166"/>
    <lineage>
        <taxon>Bacteria</taxon>
        <taxon>Pseudomonadati</taxon>
        <taxon>Pseudomonadota</taxon>
        <taxon>Gammaproteobacteria</taxon>
        <taxon>Aeromonadales</taxon>
        <taxon>Aeromonadaceae</taxon>
        <taxon>Pseudaeromonas</taxon>
    </lineage>
</organism>
<dbReference type="Proteomes" id="UP001501321">
    <property type="component" value="Unassembled WGS sequence"/>
</dbReference>
<dbReference type="RefSeq" id="WP_345014307.1">
    <property type="nucleotide sequence ID" value="NZ_BAABFC010000022.1"/>
</dbReference>
<evidence type="ECO:0000313" key="2">
    <source>
        <dbReference type="EMBL" id="GAA4502910.1"/>
    </source>
</evidence>
<dbReference type="Pfam" id="PF14316">
    <property type="entry name" value="DUF4381"/>
    <property type="match status" value="1"/>
</dbReference>
<protein>
    <recommendedName>
        <fullName evidence="4">DUF4381 domain-containing protein</fullName>
    </recommendedName>
</protein>